<comment type="caution">
    <text evidence="1">The sequence shown here is derived from an EMBL/GenBank/DDBJ whole genome shotgun (WGS) entry which is preliminary data.</text>
</comment>
<dbReference type="Proteomes" id="UP000314294">
    <property type="component" value="Unassembled WGS sequence"/>
</dbReference>
<evidence type="ECO:0000313" key="1">
    <source>
        <dbReference type="EMBL" id="TNN53321.1"/>
    </source>
</evidence>
<name>A0A4Z2GJE1_9TELE</name>
<keyword evidence="2" id="KW-1185">Reference proteome</keyword>
<proteinExistence type="predicted"/>
<organism evidence="1 2">
    <name type="scientific">Liparis tanakae</name>
    <name type="common">Tanaka's snailfish</name>
    <dbReference type="NCBI Taxonomy" id="230148"/>
    <lineage>
        <taxon>Eukaryota</taxon>
        <taxon>Metazoa</taxon>
        <taxon>Chordata</taxon>
        <taxon>Craniata</taxon>
        <taxon>Vertebrata</taxon>
        <taxon>Euteleostomi</taxon>
        <taxon>Actinopterygii</taxon>
        <taxon>Neopterygii</taxon>
        <taxon>Teleostei</taxon>
        <taxon>Neoteleostei</taxon>
        <taxon>Acanthomorphata</taxon>
        <taxon>Eupercaria</taxon>
        <taxon>Perciformes</taxon>
        <taxon>Cottioidei</taxon>
        <taxon>Cottales</taxon>
        <taxon>Liparidae</taxon>
        <taxon>Liparis</taxon>
    </lineage>
</organism>
<sequence>MWASQQRRLLMFFSSCCTATSVSLNFFTLKSYTASVLSPGSDEVQEVLPAVADFVEFLLDLHRLAGVAGSGQPLAQLLQLQFVLLGHADLLLSSLCRSVNTVHSFSFSLTCCRRRDSCRGTGTVMESCERRAHLLRLQILVTLACLHRSWMSVSSVCSATSARLSADSSSCLPASTVRITFSFSWTTEHTQTDLSVSWSTSIHLRCMMGRALYLDGVQHGPGLLQRHGGAGL</sequence>
<protein>
    <submittedName>
        <fullName evidence="1">Uncharacterized protein</fullName>
    </submittedName>
</protein>
<reference evidence="1 2" key="1">
    <citation type="submission" date="2019-03" db="EMBL/GenBank/DDBJ databases">
        <title>First draft genome of Liparis tanakae, snailfish: a comprehensive survey of snailfish specific genes.</title>
        <authorList>
            <person name="Kim W."/>
            <person name="Song I."/>
            <person name="Jeong J.-H."/>
            <person name="Kim D."/>
            <person name="Kim S."/>
            <person name="Ryu S."/>
            <person name="Song J.Y."/>
            <person name="Lee S.K."/>
        </authorList>
    </citation>
    <scope>NUCLEOTIDE SEQUENCE [LARGE SCALE GENOMIC DNA]</scope>
    <source>
        <tissue evidence="1">Muscle</tissue>
    </source>
</reference>
<accession>A0A4Z2GJE1</accession>
<evidence type="ECO:0000313" key="2">
    <source>
        <dbReference type="Proteomes" id="UP000314294"/>
    </source>
</evidence>
<gene>
    <name evidence="1" type="ORF">EYF80_036475</name>
</gene>
<dbReference type="AlphaFoldDB" id="A0A4Z2GJE1"/>
<dbReference type="EMBL" id="SRLO01000519">
    <property type="protein sequence ID" value="TNN53321.1"/>
    <property type="molecule type" value="Genomic_DNA"/>
</dbReference>